<dbReference type="SUPFAM" id="SSF51905">
    <property type="entry name" value="FAD/NAD(P)-binding domain"/>
    <property type="match status" value="1"/>
</dbReference>
<proteinExistence type="predicted"/>
<dbReference type="Gene3D" id="3.50.50.60">
    <property type="entry name" value="FAD/NAD(P)-binding domain"/>
    <property type="match status" value="1"/>
</dbReference>
<evidence type="ECO:0000313" key="1">
    <source>
        <dbReference type="EMBL" id="CCD33767.1"/>
    </source>
</evidence>
<gene>
    <name evidence="1" type="ORF">BofuT4_P063690.1</name>
</gene>
<reference evidence="2" key="1">
    <citation type="journal article" date="2011" name="PLoS Genet.">
        <title>Genomic analysis of the necrotrophic fungal pathogens Sclerotinia sclerotiorum and Botrytis cinerea.</title>
        <authorList>
            <person name="Amselem J."/>
            <person name="Cuomo C.A."/>
            <person name="van Kan J.A."/>
            <person name="Viaud M."/>
            <person name="Benito E.P."/>
            <person name="Couloux A."/>
            <person name="Coutinho P.M."/>
            <person name="de Vries R.P."/>
            <person name="Dyer P.S."/>
            <person name="Fillinger S."/>
            <person name="Fournier E."/>
            <person name="Gout L."/>
            <person name="Hahn M."/>
            <person name="Kohn L."/>
            <person name="Lapalu N."/>
            <person name="Plummer K.M."/>
            <person name="Pradier J.M."/>
            <person name="Quevillon E."/>
            <person name="Sharon A."/>
            <person name="Simon A."/>
            <person name="ten Have A."/>
            <person name="Tudzynski B."/>
            <person name="Tudzynski P."/>
            <person name="Wincker P."/>
            <person name="Andrew M."/>
            <person name="Anthouard V."/>
            <person name="Beever R.E."/>
            <person name="Beffa R."/>
            <person name="Benoit I."/>
            <person name="Bouzid O."/>
            <person name="Brault B."/>
            <person name="Chen Z."/>
            <person name="Choquer M."/>
            <person name="Collemare J."/>
            <person name="Cotton P."/>
            <person name="Danchin E.G."/>
            <person name="Da Silva C."/>
            <person name="Gautier A."/>
            <person name="Giraud C."/>
            <person name="Giraud T."/>
            <person name="Gonzalez C."/>
            <person name="Grossetete S."/>
            <person name="Guldener U."/>
            <person name="Henrissat B."/>
            <person name="Howlett B.J."/>
            <person name="Kodira C."/>
            <person name="Kretschmer M."/>
            <person name="Lappartient A."/>
            <person name="Leroch M."/>
            <person name="Levis C."/>
            <person name="Mauceli E."/>
            <person name="Neuveglise C."/>
            <person name="Oeser B."/>
            <person name="Pearson M."/>
            <person name="Poulain J."/>
            <person name="Poussereau N."/>
            <person name="Quesneville H."/>
            <person name="Rascle C."/>
            <person name="Schumacher J."/>
            <person name="Segurens B."/>
            <person name="Sexton A."/>
            <person name="Silva E."/>
            <person name="Sirven C."/>
            <person name="Soanes D.M."/>
            <person name="Talbot N.J."/>
            <person name="Templeton M."/>
            <person name="Yandava C."/>
            <person name="Yarden O."/>
            <person name="Zeng Q."/>
            <person name="Rollins J.A."/>
            <person name="Lebrun M.H."/>
            <person name="Dickman M."/>
        </authorList>
    </citation>
    <scope>NUCLEOTIDE SEQUENCE [LARGE SCALE GENOMIC DNA]</scope>
    <source>
        <strain evidence="2">T4</strain>
    </source>
</reference>
<dbReference type="AlphaFoldDB" id="G2XSP9"/>
<dbReference type="InterPro" id="IPR036188">
    <property type="entry name" value="FAD/NAD-bd_sf"/>
</dbReference>
<protein>
    <recommendedName>
        <fullName evidence="3">FAD/NAD(P)-binding domain-containing protein</fullName>
    </recommendedName>
</protein>
<organism evidence="1 2">
    <name type="scientific">Botryotinia fuckeliana (strain T4)</name>
    <name type="common">Noble rot fungus</name>
    <name type="synonym">Botrytis cinerea</name>
    <dbReference type="NCBI Taxonomy" id="999810"/>
    <lineage>
        <taxon>Eukaryota</taxon>
        <taxon>Fungi</taxon>
        <taxon>Dikarya</taxon>
        <taxon>Ascomycota</taxon>
        <taxon>Pezizomycotina</taxon>
        <taxon>Leotiomycetes</taxon>
        <taxon>Helotiales</taxon>
        <taxon>Sclerotiniaceae</taxon>
        <taxon>Botrytis</taxon>
    </lineage>
</organism>
<dbReference type="HOGENOM" id="CLU_1815505_0_0_1"/>
<dbReference type="EMBL" id="FQ790262">
    <property type="protein sequence ID" value="CCD33767.1"/>
    <property type="molecule type" value="Genomic_DNA"/>
</dbReference>
<dbReference type="InParanoid" id="G2XSP9"/>
<evidence type="ECO:0000313" key="2">
    <source>
        <dbReference type="Proteomes" id="UP000008177"/>
    </source>
</evidence>
<dbReference type="Proteomes" id="UP000008177">
    <property type="component" value="Unplaced contigs"/>
</dbReference>
<sequence>MQTSMPGIFAAGDCRSAMKIVSNALSTGAAGGSGVSHSDTPNLSELWQRASSNKTGARKRLQKGNLRFSAMATSSNNTHAIVFLYCSGGCVWRTAKPVANPCISDMLWAVADLSPARKRRGRFSDDQLLVASLQSTAACAQN</sequence>
<name>G2XSP9_BOTF4</name>
<accession>G2XSP9</accession>
<evidence type="ECO:0008006" key="3">
    <source>
        <dbReference type="Google" id="ProtNLM"/>
    </source>
</evidence>